<evidence type="ECO:0000313" key="2">
    <source>
        <dbReference type="Proteomes" id="UP000005640"/>
    </source>
</evidence>
<organism evidence="1 2">
    <name type="scientific">Homo sapiens</name>
    <name type="common">Human</name>
    <dbReference type="NCBI Taxonomy" id="9606"/>
    <lineage>
        <taxon>Eukaryota</taxon>
        <taxon>Metazoa</taxon>
        <taxon>Chordata</taxon>
        <taxon>Craniata</taxon>
        <taxon>Vertebrata</taxon>
        <taxon>Euteleostomi</taxon>
        <taxon>Mammalia</taxon>
        <taxon>Eutheria</taxon>
        <taxon>Euarchontoglires</taxon>
        <taxon>Primates</taxon>
        <taxon>Haplorrhini</taxon>
        <taxon>Catarrhini</taxon>
        <taxon>Hominidae</taxon>
        <taxon>Homo</taxon>
    </lineage>
</organism>
<feature type="non-terminal residue" evidence="1">
    <location>
        <position position="9"/>
    </location>
</feature>
<dbReference type="OpenTargets" id="ENSG00000100802"/>
<reference evidence="1" key="3">
    <citation type="journal article" date="2004" name="Nature">
        <title>Finishing the euchromatic sequence of the human genome.</title>
        <authorList>
            <consortium name="International Human Genome Sequencing Consortium"/>
        </authorList>
    </citation>
    <scope>NUCLEOTIDE SEQUENCE [LARGE SCALE GENOMIC DNA]</scope>
</reference>
<name>A0A0G2JL88_HUMAN</name>
<reference evidence="1" key="1">
    <citation type="journal article" date="2001" name="Nature">
        <title>Initial sequencing and analysis of the human genome.</title>
        <authorList>
            <consortium name="International Human Genome Sequencing Consortium"/>
            <person name="Lander E.S."/>
            <person name="Linton L.M."/>
            <person name="Birren B."/>
            <person name="Nusbaum C."/>
            <person name="Zody M.C."/>
            <person name="Baldwin J."/>
            <person name="Devon K."/>
            <person name="Dewar K."/>
            <person name="Doyle M."/>
            <person name="FitzHugh W."/>
            <person name="Funke R."/>
            <person name="Gage D."/>
            <person name="Harris K."/>
            <person name="Heaford A."/>
            <person name="Howland J."/>
            <person name="Kann L."/>
            <person name="Lehoczky J."/>
            <person name="LeVine R."/>
            <person name="McEwan P."/>
            <person name="McKernan K."/>
            <person name="Meldrim J."/>
            <person name="Mesirov J.P."/>
            <person name="Miranda C."/>
            <person name="Morris W."/>
            <person name="Naylor J."/>
            <person name="Raymond C."/>
            <person name="Rosetti M."/>
            <person name="Santos R."/>
            <person name="Sheridan A."/>
            <person name="Sougnez C."/>
            <person name="Stange-Thomann N."/>
            <person name="Stojanovic N."/>
            <person name="Subramanian A."/>
            <person name="Wyman D."/>
            <person name="Rogers J."/>
            <person name="Sulston J."/>
            <person name="Ainscough R."/>
            <person name="Beck S."/>
            <person name="Bentley D."/>
            <person name="Burton J."/>
            <person name="Clee C."/>
            <person name="Carter N."/>
            <person name="Coulson A."/>
            <person name="Deadman R."/>
            <person name="Deloukas P."/>
            <person name="Dunham A."/>
            <person name="Dunham I."/>
            <person name="Durbin R."/>
            <person name="French L."/>
            <person name="Grafham D."/>
            <person name="Gregory S."/>
            <person name="Hubbard T."/>
            <person name="Humphray S."/>
            <person name="Hunt A."/>
            <person name="Jones M."/>
            <person name="Lloyd C."/>
            <person name="McMurray A."/>
            <person name="Matthews L."/>
            <person name="Mercer S."/>
            <person name="Milne S."/>
            <person name="Mullikin J.C."/>
            <person name="Mungall A."/>
            <person name="Plumb R."/>
            <person name="Ross M."/>
            <person name="Shownkeen R."/>
            <person name="Sims S."/>
            <person name="Waterston R.H."/>
            <person name="Wilson R.K."/>
            <person name="Hillier L.W."/>
            <person name="McPherson J.D."/>
            <person name="Marra M.A."/>
            <person name="Mardis E.R."/>
            <person name="Fulton L.A."/>
            <person name="Chinwalla A.T."/>
            <person name="Pepin K.H."/>
            <person name="Gish W.R."/>
            <person name="Chissoe S.L."/>
            <person name="Wendl M.C."/>
            <person name="Delehaunty K.D."/>
            <person name="Miner T.L."/>
            <person name="Delehaunty A."/>
            <person name="Kramer J.B."/>
            <person name="Cook L.L."/>
            <person name="Fulton R.S."/>
            <person name="Johnson D.L."/>
            <person name="Minx P.J."/>
            <person name="Clifton S.W."/>
            <person name="Hawkins T."/>
            <person name="Branscomb E."/>
            <person name="Predki P."/>
            <person name="Richardson P."/>
            <person name="Wenning S."/>
            <person name="Slezak T."/>
            <person name="Doggett N."/>
            <person name="Cheng J.F."/>
            <person name="Olsen A."/>
            <person name="Lucas S."/>
            <person name="Elkin C."/>
            <person name="Uberbacher E."/>
            <person name="Frazier M."/>
            <person name="Gibbs R.A."/>
            <person name="Muzny D.M."/>
            <person name="Scherer S.E."/>
            <person name="Bouck J.B."/>
            <person name="Sodergren E.J."/>
            <person name="Worley K.C."/>
            <person name="Rives C.M."/>
            <person name="Gorrell J.H."/>
            <person name="Metzker M.L."/>
            <person name="Naylor S.L."/>
            <person name="Kucherlapati R.S."/>
            <person name="Nelson D.L."/>
            <person name="Weinstock G.M."/>
            <person name="Sakaki Y."/>
            <person name="Fujiyama A."/>
            <person name="Hattori M."/>
            <person name="Yada T."/>
            <person name="Toyoda A."/>
            <person name="Itoh T."/>
            <person name="Kawagoe C."/>
            <person name="Watanabe H."/>
            <person name="Totoki Y."/>
            <person name="Taylor T."/>
            <person name="Weissenbach J."/>
            <person name="Heilig R."/>
            <person name="Saurin W."/>
            <person name="Artiguenave F."/>
            <person name="Brottier P."/>
            <person name="Bruls T."/>
            <person name="Pelletier E."/>
            <person name="Robert C."/>
            <person name="Wincker P."/>
            <person name="Smith D.R."/>
            <person name="Doucette-Stamm L."/>
            <person name="Rubenfield M."/>
            <person name="Weinstock K."/>
            <person name="Lee H.M."/>
            <person name="Dubois J."/>
            <person name="Rosenthal A."/>
            <person name="Platzer M."/>
            <person name="Nyakatura G."/>
            <person name="Taudien S."/>
            <person name="Rump A."/>
            <person name="Yang H."/>
            <person name="Yu J."/>
            <person name="Wang J."/>
            <person name="Huang G."/>
            <person name="Gu J."/>
            <person name="Hood L."/>
            <person name="Rowen L."/>
            <person name="Madan A."/>
            <person name="Qin S."/>
            <person name="Davis R.W."/>
            <person name="Federspiel N.A."/>
            <person name="Abola A.P."/>
            <person name="Proctor M.J."/>
            <person name="Myers R.M."/>
            <person name="Schmutz J."/>
            <person name="Dickson M."/>
            <person name="Grimwood J."/>
            <person name="Cox D.R."/>
            <person name="Olson M.V."/>
            <person name="Kaul R."/>
            <person name="Raymond C."/>
            <person name="Shimizu N."/>
            <person name="Kawasaki K."/>
            <person name="Minoshima S."/>
            <person name="Evans G.A."/>
            <person name="Athanasiou M."/>
            <person name="Schultz R."/>
            <person name="Roe B.A."/>
            <person name="Chen F."/>
            <person name="Pan H."/>
            <person name="Ramser J."/>
            <person name="Lehrach H."/>
            <person name="Reinhardt R."/>
            <person name="McCombie W.R."/>
            <person name="de la Bastide M."/>
            <person name="Dedhia N."/>
            <person name="Blocker H."/>
            <person name="Hornischer K."/>
            <person name="Nordsiek G."/>
            <person name="Agarwala R."/>
            <person name="Aravind L."/>
            <person name="Bailey J.A."/>
            <person name="Bateman A."/>
            <person name="Batzoglou S."/>
            <person name="Birney E."/>
            <person name="Bork P."/>
            <person name="Brown D.G."/>
            <person name="Burge C.B."/>
            <person name="Cerutti L."/>
            <person name="Chen H.C."/>
            <person name="Church D."/>
            <person name="Clamp M."/>
            <person name="Copley R.R."/>
            <person name="Doerks T."/>
            <person name="Eddy S.R."/>
            <person name="Eichler E.E."/>
            <person name="Furey T.S."/>
            <person name="Galagan J."/>
            <person name="Gilbert J.G."/>
            <person name="Harmon C."/>
            <person name="Hayashizaki Y."/>
            <person name="Haussler D."/>
            <person name="Hermjakob H."/>
            <person name="Hokamp K."/>
            <person name="Jang W."/>
            <person name="Johnson L.S."/>
            <person name="Jones T.A."/>
            <person name="Kasif S."/>
            <person name="Kaspryzk A."/>
            <person name="Kennedy S."/>
            <person name="Kent W.J."/>
            <person name="Kitts P."/>
            <person name="Koonin E.V."/>
            <person name="Korf I."/>
            <person name="Kulp D."/>
            <person name="Lancet D."/>
            <person name="Lowe T.M."/>
            <person name="McLysaght A."/>
            <person name="Mikkelsen T."/>
            <person name="Moran J.V."/>
            <person name="Mulder N."/>
            <person name="Pollara V.J."/>
            <person name="Ponting C.P."/>
            <person name="Schuler G."/>
            <person name="Schultz J."/>
            <person name="Slater G."/>
            <person name="Smit A.F."/>
            <person name="Stupka E."/>
            <person name="Szustakowski J."/>
            <person name="Thierry-Mieg D."/>
            <person name="Thierry-Mieg J."/>
            <person name="Wagner L."/>
            <person name="Wallis J."/>
            <person name="Wheeler R."/>
            <person name="Williams A."/>
            <person name="Wolf Y.I."/>
            <person name="Wolfe K.H."/>
            <person name="Yang S.P."/>
            <person name="Yeh R.F."/>
            <person name="Collins F."/>
            <person name="Guyer M.S."/>
            <person name="Peterson J."/>
            <person name="Felsenfeld A."/>
            <person name="Wetterstrand K.A."/>
            <person name="Patrinos A."/>
            <person name="Morgan M.J."/>
            <person name="de Jong P."/>
            <person name="Catanese J.J."/>
            <person name="Osoegawa K."/>
            <person name="Shizuya H."/>
            <person name="Choi S."/>
            <person name="Chen Y.J."/>
        </authorList>
    </citation>
    <scope>NUCLEOTIDE SEQUENCE [LARGE SCALE GENOMIC DNA]</scope>
</reference>
<dbReference type="ChiTaRS" id="C14orf93">
    <property type="organism name" value="human"/>
</dbReference>
<sequence>MSFSATILF</sequence>
<dbReference type="ExpressionAtlas" id="A0A0G2JL88">
    <property type="expression patterns" value="baseline and differential"/>
</dbReference>
<proteinExistence type="predicted"/>
<dbReference type="Ensembl" id="ENST00000554179.5">
    <property type="protein sequence ID" value="ENSP00000452088.1"/>
    <property type="gene ID" value="ENSG00000100802.15"/>
</dbReference>
<keyword evidence="2" id="KW-1185">Reference proteome</keyword>
<evidence type="ECO:0000313" key="1">
    <source>
        <dbReference type="Ensembl" id="ENSP00000451155.1"/>
    </source>
</evidence>
<protein>
    <submittedName>
        <fullName evidence="1">Chromosome 14 open reading frame 93</fullName>
    </submittedName>
</protein>
<dbReference type="Antibodypedia" id="120">
    <property type="antibodies" value="16 antibodies from 11 providers"/>
</dbReference>
<reference evidence="1 2" key="2">
    <citation type="journal article" date="2003" name="Nature">
        <title>The DNA sequence and analysis of human chromosome 14.</title>
        <authorList>
            <person name="Heilig R."/>
            <person name="Eckenberg R."/>
            <person name="Petit J.L."/>
            <person name="Fonknechten N."/>
            <person name="Da Silva C."/>
            <person name="Cattolico L."/>
            <person name="Levy M."/>
            <person name="Barbe V."/>
            <person name="de Berardinis V."/>
            <person name="Ureta-Vidal A."/>
            <person name="Pelletier E."/>
            <person name="Vico V."/>
            <person name="Anthouard V."/>
            <person name="Rowen L."/>
            <person name="Madan A."/>
            <person name="Qin S."/>
            <person name="Sun H."/>
            <person name="Du H."/>
            <person name="Pepin K."/>
            <person name="Artiguenave F."/>
            <person name="Robert C."/>
            <person name="Cruaud C."/>
            <person name="Bruls T."/>
            <person name="Jaillon O."/>
            <person name="Friedlander L."/>
            <person name="Samson G."/>
            <person name="Brottier P."/>
            <person name="Cure S."/>
            <person name="Segurens B."/>
            <person name="Aniere F."/>
            <person name="Samain S."/>
            <person name="Crespeau H."/>
            <person name="Abbasi N."/>
            <person name="Aiach N."/>
            <person name="Boscus D."/>
            <person name="Dickhoff R."/>
            <person name="Dors M."/>
            <person name="Dubois I."/>
            <person name="Friedman C."/>
            <person name="Gouyvenoux M."/>
            <person name="James R."/>
            <person name="Madan A."/>
            <person name="Mairey-Estrada B."/>
            <person name="Mangenot S."/>
            <person name="Martins N."/>
            <person name="Menard M."/>
            <person name="Oztas S."/>
            <person name="Ratcliffe A."/>
            <person name="Shaffer T."/>
            <person name="Trask B."/>
            <person name="Vacherie B."/>
            <person name="Bellemere C."/>
            <person name="Belser C."/>
            <person name="Besnard-Gonnet M."/>
            <person name="Bartol-Mavel D."/>
            <person name="Boutard M."/>
            <person name="Briez-Silla S."/>
            <person name="Combette S."/>
            <person name="Dufosse-Laurent V."/>
            <person name="Ferron C."/>
            <person name="Lechaplais C."/>
            <person name="Louesse C."/>
            <person name="Muselet D."/>
            <person name="Magdelenat G."/>
            <person name="Pateau E."/>
            <person name="Petit E."/>
            <person name="Sirvain-Trukniewicz P."/>
            <person name="Trybou A."/>
            <person name="Vega-Czarny N."/>
            <person name="Bataille E."/>
            <person name="Bluet E."/>
            <person name="Bordelais I."/>
            <person name="Dubois M."/>
            <person name="Dumont C."/>
            <person name="Guerin T."/>
            <person name="Haffray S."/>
            <person name="Hammadi R."/>
            <person name="Muanga J."/>
            <person name="Pellouin V."/>
            <person name="Robert D."/>
            <person name="Wunderle E."/>
            <person name="Gauguet G."/>
            <person name="Roy A."/>
            <person name="Sainte-Marthe L."/>
            <person name="Verdier J."/>
            <person name="Verdier-Discala C."/>
            <person name="Hillier L."/>
            <person name="Fulton L."/>
            <person name="McPherson J."/>
            <person name="Matsuda F."/>
            <person name="Wilson R."/>
            <person name="Scarpelli C."/>
            <person name="Gyapay G."/>
            <person name="Wincker P."/>
            <person name="Saurin W."/>
            <person name="Quetier F."/>
            <person name="Waterston R."/>
            <person name="Hood L."/>
            <person name="Weissenbach J."/>
        </authorList>
    </citation>
    <scope>NUCLEOTIDE SEQUENCE [LARGE SCALE GENOMIC DNA]</scope>
</reference>
<dbReference type="GeneTree" id="ENSGT00390000012708"/>
<accession>A0A0G2JL88</accession>
<dbReference type="Bgee" id="ENSG00000100802">
    <property type="expression patterns" value="Expressed in primordial germ cell in gonad and 134 other cell types or tissues"/>
</dbReference>
<gene>
    <name evidence="1" type="primary">C14orf93</name>
</gene>
<reference evidence="1" key="4">
    <citation type="submission" date="2025-05" db="UniProtKB">
        <authorList>
            <consortium name="Ensembl"/>
        </authorList>
    </citation>
    <scope>IDENTIFICATION</scope>
</reference>
<dbReference type="OrthoDB" id="9426338at2759"/>
<dbReference type="Proteomes" id="UP000005640">
    <property type="component" value="Chromosome 14"/>
</dbReference>
<dbReference type="EMBL" id="AL132780">
    <property type="status" value="NOT_ANNOTATED_CDS"/>
    <property type="molecule type" value="Genomic_DNA"/>
</dbReference>
<dbReference type="HGNC" id="HGNC:20162">
    <property type="gene designation" value="C14orf93"/>
</dbReference>
<dbReference type="VEuPathDB" id="HostDB:ENSG00000100802"/>
<dbReference type="Ensembl" id="ENST00000553606.5">
    <property type="protein sequence ID" value="ENSP00000451155.1"/>
    <property type="gene ID" value="ENSG00000100802.15"/>
</dbReference>